<evidence type="ECO:0000256" key="1">
    <source>
        <dbReference type="SAM" id="MobiDB-lite"/>
    </source>
</evidence>
<organism evidence="2 3">
    <name type="scientific">Microthyrium microscopicum</name>
    <dbReference type="NCBI Taxonomy" id="703497"/>
    <lineage>
        <taxon>Eukaryota</taxon>
        <taxon>Fungi</taxon>
        <taxon>Dikarya</taxon>
        <taxon>Ascomycota</taxon>
        <taxon>Pezizomycotina</taxon>
        <taxon>Dothideomycetes</taxon>
        <taxon>Dothideomycetes incertae sedis</taxon>
        <taxon>Microthyriales</taxon>
        <taxon>Microthyriaceae</taxon>
        <taxon>Microthyrium</taxon>
    </lineage>
</organism>
<dbReference type="OrthoDB" id="4347at2759"/>
<sequence length="480" mass="52562">MQGRAMQPITAMDPHINNSRDFANLQNQSLNINSGLVKKMPMAQQPPNSMVQNADSTPGPHYASYEQFFAARSSQWPPGVASQPNPSQGPQHVTSALSTAFPPNPYQSPNPTTAISSQHNMPASQQSYSSVPRASHAPTPPSQTTSQSPMFKPHPSLAPKPATQSAFSGNPALQPKQVAPGHYQEGLPVTSRLPNQQHTSLANNLVNYQSPLSFASQTPQNSMAPGLPPNPYTSTSFNPAPIKYDTAIEPVPARNSSGPNSLMANLQQAPRANNSSRVAPFLAMSNQTFELPYNKVFQQPKYEQRKTLGELRKVAEKDKELKAKISKLDKKHRVKSISGMLVAKSPGSPNSSPSLTSSDSESSVDSDSDDELEIEEHAPLPASRPTDPVKLAEYDTIKAVWHPRAKYLEDNVLLARLAQFSEQFFKLRDRWRFSNEALKAATDKKQNDQILKPKVKQNRGILEVALQAAVTHGHPHILDM</sequence>
<feature type="region of interest" description="Disordered" evidence="1">
    <location>
        <begin position="73"/>
        <end position="190"/>
    </location>
</feature>
<feature type="region of interest" description="Disordered" evidence="1">
    <location>
        <begin position="43"/>
        <end position="62"/>
    </location>
</feature>
<protein>
    <submittedName>
        <fullName evidence="2">Uncharacterized protein</fullName>
    </submittedName>
</protein>
<reference evidence="2" key="1">
    <citation type="journal article" date="2020" name="Stud. Mycol.">
        <title>101 Dothideomycetes genomes: a test case for predicting lifestyles and emergence of pathogens.</title>
        <authorList>
            <person name="Haridas S."/>
            <person name="Albert R."/>
            <person name="Binder M."/>
            <person name="Bloem J."/>
            <person name="Labutti K."/>
            <person name="Salamov A."/>
            <person name="Andreopoulos B."/>
            <person name="Baker S."/>
            <person name="Barry K."/>
            <person name="Bills G."/>
            <person name="Bluhm B."/>
            <person name="Cannon C."/>
            <person name="Castanera R."/>
            <person name="Culley D."/>
            <person name="Daum C."/>
            <person name="Ezra D."/>
            <person name="Gonzalez J."/>
            <person name="Henrissat B."/>
            <person name="Kuo A."/>
            <person name="Liang C."/>
            <person name="Lipzen A."/>
            <person name="Lutzoni F."/>
            <person name="Magnuson J."/>
            <person name="Mondo S."/>
            <person name="Nolan M."/>
            <person name="Ohm R."/>
            <person name="Pangilinan J."/>
            <person name="Park H.-J."/>
            <person name="Ramirez L."/>
            <person name="Alfaro M."/>
            <person name="Sun H."/>
            <person name="Tritt A."/>
            <person name="Yoshinaga Y."/>
            <person name="Zwiers L.-H."/>
            <person name="Turgeon B."/>
            <person name="Goodwin S."/>
            <person name="Spatafora J."/>
            <person name="Crous P."/>
            <person name="Grigoriev I."/>
        </authorList>
    </citation>
    <scope>NUCLEOTIDE SEQUENCE</scope>
    <source>
        <strain evidence="2">CBS 115976</strain>
    </source>
</reference>
<gene>
    <name evidence="2" type="ORF">BT63DRAFT_27857</name>
</gene>
<dbReference type="EMBL" id="MU004230">
    <property type="protein sequence ID" value="KAF2675071.1"/>
    <property type="molecule type" value="Genomic_DNA"/>
</dbReference>
<feature type="compositionally biased region" description="Polar residues" evidence="1">
    <location>
        <begin position="45"/>
        <end position="56"/>
    </location>
</feature>
<keyword evidence="3" id="KW-1185">Reference proteome</keyword>
<feature type="compositionally biased region" description="Acidic residues" evidence="1">
    <location>
        <begin position="362"/>
        <end position="374"/>
    </location>
</feature>
<evidence type="ECO:0000313" key="3">
    <source>
        <dbReference type="Proteomes" id="UP000799302"/>
    </source>
</evidence>
<dbReference type="AlphaFoldDB" id="A0A6A6UUH0"/>
<accession>A0A6A6UUH0</accession>
<proteinExistence type="predicted"/>
<evidence type="ECO:0000313" key="2">
    <source>
        <dbReference type="EMBL" id="KAF2675071.1"/>
    </source>
</evidence>
<feature type="compositionally biased region" description="Polar residues" evidence="1">
    <location>
        <begin position="109"/>
        <end position="132"/>
    </location>
</feature>
<name>A0A6A6UUH0_9PEZI</name>
<feature type="region of interest" description="Disordered" evidence="1">
    <location>
        <begin position="339"/>
        <end position="387"/>
    </location>
</feature>
<feature type="region of interest" description="Disordered" evidence="1">
    <location>
        <begin position="216"/>
        <end position="238"/>
    </location>
</feature>
<dbReference type="Proteomes" id="UP000799302">
    <property type="component" value="Unassembled WGS sequence"/>
</dbReference>
<feature type="compositionally biased region" description="Polar residues" evidence="1">
    <location>
        <begin position="73"/>
        <end position="98"/>
    </location>
</feature>
<feature type="compositionally biased region" description="Low complexity" evidence="1">
    <location>
        <begin position="345"/>
        <end position="361"/>
    </location>
</feature>